<dbReference type="AlphaFoldDB" id="A0A7X5ZIG3"/>
<feature type="transmembrane region" description="Helical" evidence="1">
    <location>
        <begin position="123"/>
        <end position="143"/>
    </location>
</feature>
<dbReference type="InterPro" id="IPR006726">
    <property type="entry name" value="PHBA_efflux_AaeB/fusaric-R"/>
</dbReference>
<keyword evidence="3" id="KW-1185">Reference proteome</keyword>
<evidence type="ECO:0000256" key="1">
    <source>
        <dbReference type="SAM" id="Phobius"/>
    </source>
</evidence>
<evidence type="ECO:0000313" key="2">
    <source>
        <dbReference type="EMBL" id="NII06754.1"/>
    </source>
</evidence>
<gene>
    <name evidence="2" type="ORF">HBF25_10190</name>
</gene>
<feature type="transmembrane region" description="Helical" evidence="1">
    <location>
        <begin position="363"/>
        <end position="385"/>
    </location>
</feature>
<dbReference type="EMBL" id="JAARLZ010000005">
    <property type="protein sequence ID" value="NII06754.1"/>
    <property type="molecule type" value="Genomic_DNA"/>
</dbReference>
<sequence>MRSVLAAALAITVSYLLELETPYSAASTVLLVVNPVQGAAIGKGAWRFIGTLGGMLASFVLMAAFAQKPWLFVIGFGIWLGLCVAGMSVLRHFRGTGAVVAGYTVGLATFGAMQHPEHAFEHIVGRGSTVLIGVVCLALVFALTGTRSVRGRLEALLSRLAAHVATSVAQQIASGTSRLSPERRAVLGDIYGVDDLLSLGNAESEDVARRAASIRHAMVSLFATAVETEARAPEGWAKAWQDAADALGNGDTGHARARLKHARHLLSRECMAHARLAGQIDDFLAALDGIEGLHRALPRNAAPVAFHRDYPGAWRNGLRAAITLILAGAFWLVTGWTDGDMMLLIVAPYCALLALAPDPAAGAWGFFKGTVVAVPAAFGCAFGILPHIDGMPLLLVSLALFWIPGIYATTLPRHGLAALAYLVGFNTLTGAANPMHSDLAQFLNWSLSWLFATAFTVLAFRVVLPKQPARDLERLRLHIRDASLSILRGATPSTSAWRWRQQHRLAQLGAMLKTRPQQLDAALTDALASLHLGRDLLRLRALREADDTTRSIRHALACMARRSSMPAIVARHARRASRQLRDASPCAADAFADIAALLDRHADYFTPGSYSSRAQ</sequence>
<evidence type="ECO:0000313" key="3">
    <source>
        <dbReference type="Proteomes" id="UP000490980"/>
    </source>
</evidence>
<keyword evidence="1" id="KW-0812">Transmembrane</keyword>
<organism evidence="2 3">
    <name type="scientific">Luteibacter anthropi</name>
    <dbReference type="NCBI Taxonomy" id="564369"/>
    <lineage>
        <taxon>Bacteria</taxon>
        <taxon>Pseudomonadati</taxon>
        <taxon>Pseudomonadota</taxon>
        <taxon>Gammaproteobacteria</taxon>
        <taxon>Lysobacterales</taxon>
        <taxon>Rhodanobacteraceae</taxon>
        <taxon>Luteibacter</taxon>
    </lineage>
</organism>
<feature type="transmembrane region" description="Helical" evidence="1">
    <location>
        <begin position="316"/>
        <end position="333"/>
    </location>
</feature>
<proteinExistence type="predicted"/>
<keyword evidence="1" id="KW-1133">Transmembrane helix</keyword>
<comment type="caution">
    <text evidence="2">The sequence shown here is derived from an EMBL/GenBank/DDBJ whole genome shotgun (WGS) entry which is preliminary data.</text>
</comment>
<feature type="transmembrane region" description="Helical" evidence="1">
    <location>
        <begin position="45"/>
        <end position="65"/>
    </location>
</feature>
<accession>A0A7X5ZIG3</accession>
<reference evidence="2 3" key="1">
    <citation type="submission" date="2020-03" db="EMBL/GenBank/DDBJ databases">
        <authorList>
            <person name="Lai Q."/>
        </authorList>
    </citation>
    <scope>NUCLEOTIDE SEQUENCE [LARGE SCALE GENOMIC DNA]</scope>
    <source>
        <strain evidence="2 3">CCUG 25036</strain>
    </source>
</reference>
<feature type="transmembrane region" description="Helical" evidence="1">
    <location>
        <begin position="391"/>
        <end position="409"/>
    </location>
</feature>
<name>A0A7X5ZIG3_9GAMM</name>
<protein>
    <submittedName>
        <fullName evidence="2">FUSC family protein</fullName>
    </submittedName>
</protein>
<dbReference type="Pfam" id="PF04632">
    <property type="entry name" value="FUSC"/>
    <property type="match status" value="1"/>
</dbReference>
<keyword evidence="1" id="KW-0472">Membrane</keyword>
<feature type="transmembrane region" description="Helical" evidence="1">
    <location>
        <begin position="442"/>
        <end position="464"/>
    </location>
</feature>
<feature type="transmembrane region" description="Helical" evidence="1">
    <location>
        <begin position="70"/>
        <end position="90"/>
    </location>
</feature>
<dbReference type="GO" id="GO:0005886">
    <property type="term" value="C:plasma membrane"/>
    <property type="evidence" value="ECO:0007669"/>
    <property type="project" value="InterPro"/>
</dbReference>
<dbReference type="Proteomes" id="UP000490980">
    <property type="component" value="Unassembled WGS sequence"/>
</dbReference>
<dbReference type="GO" id="GO:0022857">
    <property type="term" value="F:transmembrane transporter activity"/>
    <property type="evidence" value="ECO:0007669"/>
    <property type="project" value="InterPro"/>
</dbReference>